<dbReference type="EMBL" id="CP042469">
    <property type="protein sequence ID" value="QOX63125.1"/>
    <property type="molecule type" value="Genomic_DNA"/>
</dbReference>
<keyword evidence="2" id="KW-1185">Reference proteome</keyword>
<evidence type="ECO:0000313" key="2">
    <source>
        <dbReference type="Proteomes" id="UP000594014"/>
    </source>
</evidence>
<gene>
    <name evidence="1" type="ORF">FRZ06_07095</name>
</gene>
<evidence type="ECO:0000313" key="1">
    <source>
        <dbReference type="EMBL" id="QOX63125.1"/>
    </source>
</evidence>
<sequence>MTCYRFNTNCVQGTYDPKSGEPRVLPIVQSTTFAYDDSDYVADLFDLKAAGSFYTRLGNPTTDGFEGKINLLEGGVGALALSSGQSASMFAILNICKAGDHVISSSSIYGGTYNLFDVSLRKLGIDFTFVDPDESAEALLSCAKPNTKAIFGETIANPGMNVLNFEKFSSVAKALDIPFIVDNTLATPFLCRPFEHGANIIVHSASKYTDGHATSLGGVLIDGGNYNWDNGKFPGLVEPDESYHGLKYTETFGAAAYIVKARVQLQRDFGCTPSPFNSFMFHLGLETLHLRMERHSENALKLAEFLSEHPCVEWVKYPGLKSSPYHELAQKYLPKGSSGILSFGIKGGAKAGKELVKHLDLVRLVVHLGDLRTSILHPASTTHRQLNEQQQINSGIYPEMIRVSVGIEDIHDLIEDFDQALRAAAV</sequence>
<accession>A0ACD1A9I6</accession>
<dbReference type="Proteomes" id="UP000594014">
    <property type="component" value="Chromosome"/>
</dbReference>
<organism evidence="1 2">
    <name type="scientific">Anoxybacterium hadale</name>
    <dbReference type="NCBI Taxonomy" id="3408580"/>
    <lineage>
        <taxon>Bacteria</taxon>
        <taxon>Bacillati</taxon>
        <taxon>Bacillota</taxon>
        <taxon>Clostridia</taxon>
        <taxon>Peptostreptococcales</taxon>
        <taxon>Anaerovoracaceae</taxon>
        <taxon>Anoxybacterium</taxon>
    </lineage>
</organism>
<name>A0ACD1A9I6_9FIRM</name>
<protein>
    <submittedName>
        <fullName evidence="1">O-acetylhomoserine aminocarboxypropyltransferase/cysteine synthase</fullName>
    </submittedName>
</protein>
<reference evidence="1" key="1">
    <citation type="submission" date="2019-08" db="EMBL/GenBank/DDBJ databases">
        <title>Genome sequence of Clostridiales bacterium MT110.</title>
        <authorList>
            <person name="Cao J."/>
        </authorList>
    </citation>
    <scope>NUCLEOTIDE SEQUENCE</scope>
    <source>
        <strain evidence="1">MT110</strain>
    </source>
</reference>
<proteinExistence type="predicted"/>